<comment type="similarity">
    <text evidence="2">Belongs to the ABC transporter superfamily. ABCC family. Conjugate transporter (TC 3.A.1.208) subfamily.</text>
</comment>
<evidence type="ECO:0000256" key="8">
    <source>
        <dbReference type="ARBA" id="ARBA00022989"/>
    </source>
</evidence>
<evidence type="ECO:0000256" key="3">
    <source>
        <dbReference type="ARBA" id="ARBA00022448"/>
    </source>
</evidence>
<feature type="domain" description="ABC transporter" evidence="12">
    <location>
        <begin position="586"/>
        <end position="811"/>
    </location>
</feature>
<dbReference type="InterPro" id="IPR017871">
    <property type="entry name" value="ABC_transporter-like_CS"/>
</dbReference>
<dbReference type="FunFam" id="3.40.50.300:FF:000074">
    <property type="entry name" value="Multidrug resistance-associated protein 5 isoform 1"/>
    <property type="match status" value="1"/>
</dbReference>
<dbReference type="GO" id="GO:0016887">
    <property type="term" value="F:ATP hydrolysis activity"/>
    <property type="evidence" value="ECO:0007669"/>
    <property type="project" value="InterPro"/>
</dbReference>
<keyword evidence="4 11" id="KW-0812">Transmembrane</keyword>
<dbReference type="OrthoDB" id="6500128at2759"/>
<evidence type="ECO:0000256" key="4">
    <source>
        <dbReference type="ARBA" id="ARBA00022692"/>
    </source>
</evidence>
<feature type="transmembrane region" description="Helical" evidence="11">
    <location>
        <begin position="486"/>
        <end position="515"/>
    </location>
</feature>
<evidence type="ECO:0000259" key="13">
    <source>
        <dbReference type="PROSITE" id="PS50929"/>
    </source>
</evidence>
<keyword evidence="10" id="KW-0325">Glycoprotein</keyword>
<organism evidence="14 15">
    <name type="scientific">Linnemannia elongata AG-77</name>
    <dbReference type="NCBI Taxonomy" id="1314771"/>
    <lineage>
        <taxon>Eukaryota</taxon>
        <taxon>Fungi</taxon>
        <taxon>Fungi incertae sedis</taxon>
        <taxon>Mucoromycota</taxon>
        <taxon>Mortierellomycotina</taxon>
        <taxon>Mortierellomycetes</taxon>
        <taxon>Mortierellales</taxon>
        <taxon>Mortierellaceae</taxon>
        <taxon>Linnemannia</taxon>
    </lineage>
</organism>
<feature type="transmembrane region" description="Helical" evidence="11">
    <location>
        <begin position="1058"/>
        <end position="1077"/>
    </location>
</feature>
<comment type="subcellular location">
    <subcellularLocation>
        <location evidence="1">Endomembrane system</location>
        <topology evidence="1">Multi-pass membrane protein</topology>
    </subcellularLocation>
</comment>
<dbReference type="EMBL" id="KV442040">
    <property type="protein sequence ID" value="OAQ29597.1"/>
    <property type="molecule type" value="Genomic_DNA"/>
</dbReference>
<dbReference type="InterPro" id="IPR011527">
    <property type="entry name" value="ABC1_TM_dom"/>
</dbReference>
<feature type="transmembrane region" description="Helical" evidence="11">
    <location>
        <begin position="410"/>
        <end position="431"/>
    </location>
</feature>
<dbReference type="STRING" id="1314771.A0A197JWB4"/>
<evidence type="ECO:0000256" key="9">
    <source>
        <dbReference type="ARBA" id="ARBA00023136"/>
    </source>
</evidence>
<evidence type="ECO:0000313" key="15">
    <source>
        <dbReference type="Proteomes" id="UP000078512"/>
    </source>
</evidence>
<dbReference type="GO" id="GO:0016020">
    <property type="term" value="C:membrane"/>
    <property type="evidence" value="ECO:0007669"/>
    <property type="project" value="InterPro"/>
</dbReference>
<feature type="domain" description="ABC transmembrane type-1" evidence="13">
    <location>
        <begin position="279"/>
        <end position="553"/>
    </location>
</feature>
<gene>
    <name evidence="14" type="ORF">K457DRAFT_74857</name>
</gene>
<dbReference type="InterPro" id="IPR044746">
    <property type="entry name" value="ABCC_6TM_D1"/>
</dbReference>
<keyword evidence="15" id="KW-1185">Reference proteome</keyword>
<dbReference type="FunFam" id="1.20.1560.10:FF:000013">
    <property type="entry name" value="ABC transporter C family member 2"/>
    <property type="match status" value="1"/>
</dbReference>
<evidence type="ECO:0000313" key="14">
    <source>
        <dbReference type="EMBL" id="OAQ29597.1"/>
    </source>
</evidence>
<dbReference type="SUPFAM" id="SSF90123">
    <property type="entry name" value="ABC transporter transmembrane region"/>
    <property type="match status" value="2"/>
</dbReference>
<dbReference type="InterPro" id="IPR036640">
    <property type="entry name" value="ABC1_TM_sf"/>
</dbReference>
<dbReference type="PANTHER" id="PTHR24223:SF399">
    <property type="entry name" value="ABC TRANSPORTER ATNG"/>
    <property type="match status" value="1"/>
</dbReference>
<dbReference type="InterPro" id="IPR050173">
    <property type="entry name" value="ABC_transporter_C-like"/>
</dbReference>
<dbReference type="Gene3D" id="3.40.50.300">
    <property type="entry name" value="P-loop containing nucleotide triphosphate hydrolases"/>
    <property type="match status" value="2"/>
</dbReference>
<keyword evidence="3" id="KW-0813">Transport</keyword>
<evidence type="ECO:0000259" key="12">
    <source>
        <dbReference type="PROSITE" id="PS50893"/>
    </source>
</evidence>
<dbReference type="Pfam" id="PF00664">
    <property type="entry name" value="ABC_membrane"/>
    <property type="match status" value="2"/>
</dbReference>
<name>A0A197JWB4_9FUNG</name>
<dbReference type="CDD" id="cd03250">
    <property type="entry name" value="ABCC_MRP_domain1"/>
    <property type="match status" value="1"/>
</dbReference>
<keyword evidence="5" id="KW-0677">Repeat</keyword>
<proteinExistence type="inferred from homology"/>
<keyword evidence="9 11" id="KW-0472">Membrane</keyword>
<dbReference type="GO" id="GO:0005524">
    <property type="term" value="F:ATP binding"/>
    <property type="evidence" value="ECO:0007669"/>
    <property type="project" value="UniProtKB-KW"/>
</dbReference>
<evidence type="ECO:0000256" key="10">
    <source>
        <dbReference type="ARBA" id="ARBA00023180"/>
    </source>
</evidence>
<dbReference type="InterPro" id="IPR003439">
    <property type="entry name" value="ABC_transporter-like_ATP-bd"/>
</dbReference>
<evidence type="ECO:0000256" key="7">
    <source>
        <dbReference type="ARBA" id="ARBA00022840"/>
    </source>
</evidence>
<dbReference type="InterPro" id="IPR027417">
    <property type="entry name" value="P-loop_NTPase"/>
</dbReference>
<dbReference type="SUPFAM" id="SSF52540">
    <property type="entry name" value="P-loop containing nucleoside triphosphate hydrolases"/>
    <property type="match status" value="2"/>
</dbReference>
<dbReference type="InterPro" id="IPR044726">
    <property type="entry name" value="ABCC_6TM_D2"/>
</dbReference>
<evidence type="ECO:0000256" key="6">
    <source>
        <dbReference type="ARBA" id="ARBA00022741"/>
    </source>
</evidence>
<feature type="domain" description="ABC transporter" evidence="12">
    <location>
        <begin position="1237"/>
        <end position="1470"/>
    </location>
</feature>
<dbReference type="CDD" id="cd03244">
    <property type="entry name" value="ABCC_MRP_domain2"/>
    <property type="match status" value="1"/>
</dbReference>
<dbReference type="Proteomes" id="UP000078512">
    <property type="component" value="Unassembled WGS sequence"/>
</dbReference>
<dbReference type="SMART" id="SM00382">
    <property type="entry name" value="AAA"/>
    <property type="match status" value="2"/>
</dbReference>
<evidence type="ECO:0000256" key="5">
    <source>
        <dbReference type="ARBA" id="ARBA00022737"/>
    </source>
</evidence>
<dbReference type="GO" id="GO:0140359">
    <property type="term" value="F:ABC-type transporter activity"/>
    <property type="evidence" value="ECO:0007669"/>
    <property type="project" value="InterPro"/>
</dbReference>
<dbReference type="FunFam" id="3.40.50.300:FF:000997">
    <property type="entry name" value="Multidrug resistance-associated protein 1"/>
    <property type="match status" value="1"/>
</dbReference>
<dbReference type="PROSITE" id="PS00211">
    <property type="entry name" value="ABC_TRANSPORTER_1"/>
    <property type="match status" value="2"/>
</dbReference>
<dbReference type="CDD" id="cd18579">
    <property type="entry name" value="ABC_6TM_ABCC_D1"/>
    <property type="match status" value="1"/>
</dbReference>
<feature type="transmembrane region" description="Helical" evidence="11">
    <location>
        <begin position="83"/>
        <end position="105"/>
    </location>
</feature>
<dbReference type="CDD" id="cd18580">
    <property type="entry name" value="ABC_6TM_ABCC_D2"/>
    <property type="match status" value="1"/>
</dbReference>
<dbReference type="GO" id="GO:0012505">
    <property type="term" value="C:endomembrane system"/>
    <property type="evidence" value="ECO:0007669"/>
    <property type="project" value="UniProtKB-SubCell"/>
</dbReference>
<evidence type="ECO:0000256" key="1">
    <source>
        <dbReference type="ARBA" id="ARBA00004127"/>
    </source>
</evidence>
<feature type="domain" description="ABC transmembrane type-1" evidence="13">
    <location>
        <begin position="912"/>
        <end position="1198"/>
    </location>
</feature>
<dbReference type="Gene3D" id="1.20.1560.10">
    <property type="entry name" value="ABC transporter type 1, transmembrane domain"/>
    <property type="match status" value="2"/>
</dbReference>
<keyword evidence="7" id="KW-0067">ATP-binding</keyword>
<evidence type="ECO:0000256" key="11">
    <source>
        <dbReference type="SAM" id="Phobius"/>
    </source>
</evidence>
<feature type="transmembrane region" description="Helical" evidence="11">
    <location>
        <begin position="910"/>
        <end position="936"/>
    </location>
</feature>
<dbReference type="PROSITE" id="PS50929">
    <property type="entry name" value="ABC_TM1F"/>
    <property type="match status" value="2"/>
</dbReference>
<feature type="transmembrane region" description="Helical" evidence="11">
    <location>
        <begin position="1033"/>
        <end position="1052"/>
    </location>
</feature>
<dbReference type="InterPro" id="IPR003593">
    <property type="entry name" value="AAA+_ATPase"/>
</dbReference>
<feature type="transmembrane region" description="Helical" evidence="11">
    <location>
        <begin position="308"/>
        <end position="325"/>
    </location>
</feature>
<feature type="transmembrane region" description="Helical" evidence="11">
    <location>
        <begin position="956"/>
        <end position="984"/>
    </location>
</feature>
<feature type="transmembrane region" description="Helical" evidence="11">
    <location>
        <begin position="111"/>
        <end position="133"/>
    </location>
</feature>
<dbReference type="PROSITE" id="PS50893">
    <property type="entry name" value="ABC_TRANSPORTER_2"/>
    <property type="match status" value="2"/>
</dbReference>
<reference evidence="14 15" key="1">
    <citation type="submission" date="2016-05" db="EMBL/GenBank/DDBJ databases">
        <title>Genome sequencing reveals origins of a unique bacterial endosymbiosis in the earliest lineages of terrestrial Fungi.</title>
        <authorList>
            <consortium name="DOE Joint Genome Institute"/>
            <person name="Uehling J."/>
            <person name="Gryganskyi A."/>
            <person name="Hameed K."/>
            <person name="Tschaplinski T."/>
            <person name="Misztal P."/>
            <person name="Wu S."/>
            <person name="Desiro A."/>
            <person name="Vande Pol N."/>
            <person name="Du Z.-Y."/>
            <person name="Zienkiewicz A."/>
            <person name="Zienkiewicz K."/>
            <person name="Morin E."/>
            <person name="Tisserant E."/>
            <person name="Splivallo R."/>
            <person name="Hainaut M."/>
            <person name="Henrissat B."/>
            <person name="Ohm R."/>
            <person name="Kuo A."/>
            <person name="Yan J."/>
            <person name="Lipzen A."/>
            <person name="Nolan M."/>
            <person name="Labutti K."/>
            <person name="Barry K."/>
            <person name="Goldstein A."/>
            <person name="Labbe J."/>
            <person name="Schadt C."/>
            <person name="Tuskan G."/>
            <person name="Grigoriev I."/>
            <person name="Martin F."/>
            <person name="Vilgalys R."/>
            <person name="Bonito G."/>
        </authorList>
    </citation>
    <scope>NUCLEOTIDE SEQUENCE [LARGE SCALE GENOMIC DNA]</scope>
    <source>
        <strain evidence="14 15">AG-77</strain>
    </source>
</reference>
<keyword evidence="14" id="KW-0378">Hydrolase</keyword>
<feature type="transmembrane region" description="Helical" evidence="11">
    <location>
        <begin position="378"/>
        <end position="403"/>
    </location>
</feature>
<keyword evidence="6" id="KW-0547">Nucleotide-binding</keyword>
<feature type="transmembrane region" description="Helical" evidence="11">
    <location>
        <begin position="276"/>
        <end position="296"/>
    </location>
</feature>
<evidence type="ECO:0000256" key="2">
    <source>
        <dbReference type="ARBA" id="ARBA00009726"/>
    </source>
</evidence>
<dbReference type="PANTHER" id="PTHR24223">
    <property type="entry name" value="ATP-BINDING CASSETTE SUB-FAMILY C"/>
    <property type="match status" value="1"/>
</dbReference>
<keyword evidence="8 11" id="KW-1133">Transmembrane helix</keyword>
<protein>
    <submittedName>
        <fullName evidence="14">p-loop containing nucleoside triphosphate hydrolase protein</fullName>
    </submittedName>
</protein>
<accession>A0A197JWB4</accession>
<sequence>MSTFCDAEGWAVFSTGRAMDFTLCFQNSVVTLIPNVFMMIFISPRLLTVLTMIIVSSTYLHIPTQATAGLLHWFEHFNMANSASSLLVFWLFSALISIFPTRSWIQVTPEGLSSVLPILKLVFTILAFLVFILENIPKPNYKSLARPNTTRPAQPNPSPEPHANYFKRVTFFWLLPLLRLGKTRTLKMDDLYNINPKLLSYPLYLTTKAKLDIEEAIAIEKAQTGAVIKKSKEAGDDMAARRLTPRINLAGTIFHTVGYTFMSAAIPRVFYICFYYIRPILFSQLVGFVASYTEAAQKKAEPQTPWKGYGYVIAVVAASILSSLFDGQFQYINYNAGLKARSVFVTLVYRKSLRLSTTNKQEGMGSIVNHMSTDVDKVVAFFDIIHLLWSAVVEMIITIVLLYMEVRYAIFASIGVVAVMFFLSGLISPFLGKNNKASMKASDRRMKLINELVGAIKSVKLYGWEEFFLKKITEARDEQLVYYRLFYAWVTVLATIMNMITPFVIFVTLAVYGAIAPADAPLDSRRIFTTITLINLLQSPLGQLSNSMSAIVTGKVAYGRLRDFLNSEEIDETSVIKNSDANASDIAFETTAETAAATRDIMGPVMHDINLQIRRGALTAVVGRVGEGKSSLVGALLGEMYKYSGQVRSFGSLAYVSQTAWILNATVRENILFGRPYDKERYLKTIRSCALVPDFKMLISGDKTVIGEKGINLSGGQKQRISIARAVYANADVYILDDPLSAVDAHVDHHIFKHALTTILADKTRILVTNGVNHLKEVDQIVVIKQGRITQDGAYEDLIQNVDGDLYRLIQESKLVASKDSSDASGFEGESRLKVESDEDNSLLVGADSEKALSASVDRPTYKRAKSSKVEQEVEEEVEVEINEKNEVDEEITTEGRVGWEIYKYYMTSIGLGSVFIFVCVIIINLSVLIGTQLWLERWGDSNTMDSGITHSTLYWIMSYFGWVVAGALTLGGAIGLSMVFMALRGSRHLHAAMLRPLIRAPMSFFDVTSSGKIVNRFSHDINSVDLELPLHFTNMLFISTMSLSIFVFAIIATRWVLLILLPLTVAYYWLGGFFLVSSRELKRLDLAARSPMYAHFGETLAGLVTIRAFGDADRLAIQATALLDRSQTTAYLTNMTNRWLQIMIDQLSTITLGFVCVMAVVQRGNSGEGYFGIILSQIGSLTNMMSRLFSTACQIQTAIVAVERIREYANLTPEARDVIPDSKTDPAWPRSGAIEFRDYSVRYREGLELVLKDINVTIQPGERIGIVGRTGAGKSSVTLALFRIIEAAQGSIVIDGIDISTLGLHELRSRLTIIPQEPFLFGDTIRLNLDPFGKYTDAEIWSALESASLKSYITTLSEGLSTVIENGGENMSLGQRQLMSLARAMLAKNTRILCLDEATAAIDVETDNAIQRALRREFQNCTVLTIAHRINTIMDSDKILVLEQGRVAEFDSPSALLQKKDGLFYSLASQSGNA</sequence>
<dbReference type="Pfam" id="PF00005">
    <property type="entry name" value="ABC_tran"/>
    <property type="match status" value="2"/>
</dbReference>